<dbReference type="Gene3D" id="3.40.50.300">
    <property type="entry name" value="P-loop containing nucleotide triphosphate hydrolases"/>
    <property type="match status" value="2"/>
</dbReference>
<dbReference type="RefSeq" id="WP_014418987.1">
    <property type="nucleotide sequence ID" value="NC_017061.1"/>
</dbReference>
<dbReference type="SUPFAM" id="SSF52540">
    <property type="entry name" value="P-loop containing nucleoside triphosphate hydrolases"/>
    <property type="match status" value="2"/>
</dbReference>
<dbReference type="Gene3D" id="1.10.8.280">
    <property type="entry name" value="ABC transporter ATPase domain-like"/>
    <property type="match status" value="1"/>
</dbReference>
<evidence type="ECO:0000256" key="15">
    <source>
        <dbReference type="ARBA" id="ARBA00038000"/>
    </source>
</evidence>
<evidence type="ECO:0000256" key="17">
    <source>
        <dbReference type="ARBA" id="ARBA00042156"/>
    </source>
</evidence>
<comment type="similarity">
    <text evidence="15 18">Belongs to the ABC transporter superfamily. UvrA family.</text>
</comment>
<evidence type="ECO:0000256" key="3">
    <source>
        <dbReference type="ARBA" id="ARBA00022723"/>
    </source>
</evidence>
<dbReference type="SMART" id="SM00382">
    <property type="entry name" value="AAA"/>
    <property type="match status" value="2"/>
</dbReference>
<dbReference type="InterPro" id="IPR041102">
    <property type="entry name" value="UvrA_inter"/>
</dbReference>
<dbReference type="GO" id="GO:0008270">
    <property type="term" value="F:zinc ion binding"/>
    <property type="evidence" value="ECO:0007669"/>
    <property type="project" value="UniProtKB-UniRule"/>
</dbReference>
<keyword evidence="6 18" id="KW-0227">DNA damage</keyword>
<proteinExistence type="inferred from homology"/>
<evidence type="ECO:0000256" key="12">
    <source>
        <dbReference type="ARBA" id="ARBA00023125"/>
    </source>
</evidence>
<evidence type="ECO:0000256" key="9">
    <source>
        <dbReference type="ARBA" id="ARBA00022833"/>
    </source>
</evidence>
<dbReference type="InterPro" id="IPR041552">
    <property type="entry name" value="UvrA_DNA-bd"/>
</dbReference>
<keyword evidence="4 18" id="KW-0677">Repeat</keyword>
<dbReference type="GO" id="GO:0006289">
    <property type="term" value="P:nucleotide-excision repair"/>
    <property type="evidence" value="ECO:0007669"/>
    <property type="project" value="UniProtKB-UniRule"/>
</dbReference>
<evidence type="ECO:0000256" key="13">
    <source>
        <dbReference type="ARBA" id="ARBA00023204"/>
    </source>
</evidence>
<evidence type="ECO:0000256" key="14">
    <source>
        <dbReference type="ARBA" id="ARBA00023236"/>
    </source>
</evidence>
<dbReference type="GO" id="GO:0009381">
    <property type="term" value="F:excinuclease ABC activity"/>
    <property type="evidence" value="ECO:0007669"/>
    <property type="project" value="UniProtKB-UniRule"/>
</dbReference>
<dbReference type="PANTHER" id="PTHR43152:SF3">
    <property type="entry name" value="UVRABC SYSTEM PROTEIN A"/>
    <property type="match status" value="1"/>
</dbReference>
<evidence type="ECO:0000313" key="21">
    <source>
        <dbReference type="Proteomes" id="UP000002878"/>
    </source>
</evidence>
<name>I2CAN2_BACAY</name>
<feature type="domain" description="ABC transporter" evidence="19">
    <location>
        <begin position="604"/>
        <end position="935"/>
    </location>
</feature>
<keyword evidence="14 18" id="KW-0742">SOS response</keyword>
<dbReference type="InterPro" id="IPR004602">
    <property type="entry name" value="UvrA"/>
</dbReference>
<keyword evidence="8 18" id="KW-0863">Zinc-finger</keyword>
<keyword evidence="7 18" id="KW-0228">DNA excision</keyword>
<feature type="binding site" evidence="18">
    <location>
        <begin position="639"/>
        <end position="646"/>
    </location>
    <ligand>
        <name>ATP</name>
        <dbReference type="ChEBI" id="CHEBI:30616"/>
    </ligand>
</feature>
<evidence type="ECO:0000256" key="18">
    <source>
        <dbReference type="HAMAP-Rule" id="MF_00205"/>
    </source>
</evidence>
<dbReference type="CDD" id="cd03270">
    <property type="entry name" value="ABC_UvrA_I"/>
    <property type="match status" value="1"/>
</dbReference>
<dbReference type="PROSITE" id="PS50893">
    <property type="entry name" value="ABC_TRANSPORTER_2"/>
    <property type="match status" value="1"/>
</dbReference>
<dbReference type="InterPro" id="IPR003593">
    <property type="entry name" value="AAA+_ATPase"/>
</dbReference>
<dbReference type="Pfam" id="PF17755">
    <property type="entry name" value="UvrA_DNA-bind"/>
    <property type="match status" value="1"/>
</dbReference>
<dbReference type="InterPro" id="IPR017871">
    <property type="entry name" value="ABC_transporter-like_CS"/>
</dbReference>
<dbReference type="Proteomes" id="UP000002878">
    <property type="component" value="Chromosome"/>
</dbReference>
<evidence type="ECO:0000256" key="16">
    <source>
        <dbReference type="ARBA" id="ARBA00039316"/>
    </source>
</evidence>
<dbReference type="NCBIfam" id="NF001503">
    <property type="entry name" value="PRK00349.1"/>
    <property type="match status" value="1"/>
</dbReference>
<dbReference type="InterPro" id="IPR003439">
    <property type="entry name" value="ABC_transporter-like_ATP-bd"/>
</dbReference>
<feature type="zinc finger region" description="C4-type" evidence="18">
    <location>
        <begin position="252"/>
        <end position="279"/>
    </location>
</feature>
<dbReference type="InterPro" id="IPR013815">
    <property type="entry name" value="ATP_grasp_subdomain_1"/>
</dbReference>
<evidence type="ECO:0000256" key="4">
    <source>
        <dbReference type="ARBA" id="ARBA00022737"/>
    </source>
</evidence>
<dbReference type="GO" id="GO:0005524">
    <property type="term" value="F:ATP binding"/>
    <property type="evidence" value="ECO:0007669"/>
    <property type="project" value="UniProtKB-UniRule"/>
</dbReference>
<dbReference type="Pfam" id="PF17760">
    <property type="entry name" value="UvrA_inter"/>
    <property type="match status" value="1"/>
</dbReference>
<keyword evidence="13 18" id="KW-0234">DNA repair</keyword>
<dbReference type="GO" id="GO:0005737">
    <property type="term" value="C:cytoplasm"/>
    <property type="evidence" value="ECO:0007669"/>
    <property type="project" value="UniProtKB-SubCell"/>
</dbReference>
<gene>
    <name evidence="18 20" type="primary">uvrA</name>
    <name evidence="20" type="ORF">MUS_3848</name>
</gene>
<feature type="zinc finger region" description="C4-type" evidence="18">
    <location>
        <begin position="738"/>
        <end position="764"/>
    </location>
</feature>
<dbReference type="InterPro" id="IPR027417">
    <property type="entry name" value="P-loop_NTPase"/>
</dbReference>
<comment type="subunit">
    <text evidence="18">Forms a heterotetramer with UvrB during the search for lesions.</text>
</comment>
<evidence type="ECO:0000256" key="11">
    <source>
        <dbReference type="ARBA" id="ARBA00022881"/>
    </source>
</evidence>
<dbReference type="GO" id="GO:0016887">
    <property type="term" value="F:ATP hydrolysis activity"/>
    <property type="evidence" value="ECO:0007669"/>
    <property type="project" value="InterPro"/>
</dbReference>
<comment type="subcellular location">
    <subcellularLocation>
        <location evidence="1 18">Cytoplasm</location>
    </subcellularLocation>
</comment>
<evidence type="ECO:0000256" key="5">
    <source>
        <dbReference type="ARBA" id="ARBA00022741"/>
    </source>
</evidence>
<evidence type="ECO:0000313" key="20">
    <source>
        <dbReference type="EMBL" id="AFJ63706.1"/>
    </source>
</evidence>
<dbReference type="PATRIC" id="fig|1126211.3.peg.3660"/>
<dbReference type="EMBL" id="CP003332">
    <property type="protein sequence ID" value="AFJ63706.1"/>
    <property type="molecule type" value="Genomic_DNA"/>
</dbReference>
<dbReference type="AlphaFoldDB" id="I2CAN2"/>
<dbReference type="PROSITE" id="PS00211">
    <property type="entry name" value="ABC_TRANSPORTER_1"/>
    <property type="match status" value="2"/>
</dbReference>
<evidence type="ECO:0000259" key="19">
    <source>
        <dbReference type="PROSITE" id="PS50893"/>
    </source>
</evidence>
<dbReference type="Gene3D" id="3.30.1490.20">
    <property type="entry name" value="ATP-grasp fold, A domain"/>
    <property type="match status" value="1"/>
</dbReference>
<keyword evidence="12 18" id="KW-0238">DNA-binding</keyword>
<comment type="function">
    <text evidence="18">The UvrABC repair system catalyzes the recognition and processing of DNA lesions. UvrA is an ATPase and a DNA-binding protein. A damage recognition complex composed of 2 UvrA and 2 UvrB subunits scans DNA for abnormalities. When the presence of a lesion has been verified by UvrB, the UvrA molecules dissociate.</text>
</comment>
<dbReference type="HAMAP" id="MF_00205">
    <property type="entry name" value="UvrA"/>
    <property type="match status" value="1"/>
</dbReference>
<keyword evidence="3 18" id="KW-0479">Metal-binding</keyword>
<dbReference type="HOGENOM" id="CLU_001370_0_2_9"/>
<keyword evidence="11 18" id="KW-0267">Excision nuclease</keyword>
<evidence type="ECO:0000256" key="6">
    <source>
        <dbReference type="ARBA" id="ARBA00022763"/>
    </source>
</evidence>
<dbReference type="Gene3D" id="1.20.1580.10">
    <property type="entry name" value="ABC transporter ATPase like domain"/>
    <property type="match status" value="2"/>
</dbReference>
<dbReference type="KEGG" id="bya:BANAU_3412"/>
<organism evidence="20 21">
    <name type="scientific">Bacillus amyloliquefaciens (strain Y2)</name>
    <name type="common">Bacillus amyloliquefaciens subsp. plantarum (strain B9601-Y2)</name>
    <dbReference type="NCBI Taxonomy" id="1155777"/>
    <lineage>
        <taxon>Bacteria</taxon>
        <taxon>Bacillati</taxon>
        <taxon>Bacillota</taxon>
        <taxon>Bacilli</taxon>
        <taxon>Bacillales</taxon>
        <taxon>Bacillaceae</taxon>
        <taxon>Bacillus</taxon>
        <taxon>Bacillus amyloliquefaciens group</taxon>
    </lineage>
</organism>
<keyword evidence="5 18" id="KW-0547">Nucleotide-binding</keyword>
<evidence type="ECO:0000256" key="8">
    <source>
        <dbReference type="ARBA" id="ARBA00022771"/>
    </source>
</evidence>
<dbReference type="KEGG" id="bqy:MUS_3848"/>
<dbReference type="CDD" id="cd03271">
    <property type="entry name" value="ABC_UvrA_II"/>
    <property type="match status" value="1"/>
</dbReference>
<dbReference type="GO" id="GO:0009380">
    <property type="term" value="C:excinuclease repair complex"/>
    <property type="evidence" value="ECO:0007669"/>
    <property type="project" value="InterPro"/>
</dbReference>
<keyword evidence="10 18" id="KW-0067">ATP-binding</keyword>
<dbReference type="PANTHER" id="PTHR43152">
    <property type="entry name" value="UVRABC SYSTEM PROTEIN A"/>
    <property type="match status" value="1"/>
</dbReference>
<dbReference type="FunFam" id="1.20.1580.10:FF:000002">
    <property type="entry name" value="UvrABC system protein A"/>
    <property type="match status" value="1"/>
</dbReference>
<evidence type="ECO:0000256" key="10">
    <source>
        <dbReference type="ARBA" id="ARBA00022840"/>
    </source>
</evidence>
<evidence type="ECO:0000256" key="2">
    <source>
        <dbReference type="ARBA" id="ARBA00022490"/>
    </source>
</evidence>
<dbReference type="GO" id="GO:0003677">
    <property type="term" value="F:DNA binding"/>
    <property type="evidence" value="ECO:0007669"/>
    <property type="project" value="UniProtKB-UniRule"/>
</dbReference>
<evidence type="ECO:0000256" key="7">
    <source>
        <dbReference type="ARBA" id="ARBA00022769"/>
    </source>
</evidence>
<reference evidence="20 21" key="1">
    <citation type="journal article" date="2012" name="J. Biotechnol.">
        <title>Genome sequence of the plant growth promoting strain Bacillus amyloliquefaciens subsp. plantarum B9601-Y2 and expression of mersacidin and other secondary metabolites.</title>
        <authorList>
            <person name="He P."/>
            <person name="Hao K."/>
            <person name="Blom J."/>
            <person name="Ruckert C."/>
            <person name="Vater J."/>
            <person name="Mao Z."/>
            <person name="Wu Y."/>
            <person name="Hou M."/>
            <person name="He P."/>
            <person name="He Y."/>
            <person name="Borriss R."/>
        </authorList>
    </citation>
    <scope>NUCLEOTIDE SEQUENCE [LARGE SCALE GENOMIC DNA]</scope>
    <source>
        <strain evidence="20">Y2</strain>
    </source>
</reference>
<keyword evidence="9 18" id="KW-0862">Zinc</keyword>
<dbReference type="GO" id="GO:0009432">
    <property type="term" value="P:SOS response"/>
    <property type="evidence" value="ECO:0007669"/>
    <property type="project" value="UniProtKB-UniRule"/>
</dbReference>
<protein>
    <recommendedName>
        <fullName evidence="16 18">UvrABC system protein A</fullName>
        <shortName evidence="18">UvrA protein</shortName>
    </recommendedName>
    <alternativeName>
        <fullName evidence="17 18">Excinuclease ABC subunit A</fullName>
    </alternativeName>
</protein>
<keyword evidence="2 18" id="KW-0963">Cytoplasm</keyword>
<evidence type="ECO:0000256" key="1">
    <source>
        <dbReference type="ARBA" id="ARBA00004496"/>
    </source>
</evidence>
<accession>I2CAN2</accession>
<feature type="binding site" evidence="18">
    <location>
        <begin position="33"/>
        <end position="40"/>
    </location>
    <ligand>
        <name>ATP</name>
        <dbReference type="ChEBI" id="CHEBI:30616"/>
    </ligand>
</feature>
<sequence length="957" mass="106186">MAIDRIEVKGARAHNLKNIDVTIPRDQLVVVTGLSGSGKSSLAFDTIYAEGQRRYVESLSAYARQFLGQMDKPDVDAIEGLSPAISIDQKTTSRNPRSTVGTVTEIYDYLRLLYARVGKPHCPEHGIEITSQTIEQMVDRILEYPERTKLQVLAPIISGRKGAHVKALDQIRKQGYVRVRIDGEMAELSDEIELEKNKKHSIEVVIDRIVVKEGVAARLSDSLETALRLGEGRVMIDIIGQEELMFSEHHACPLCGFSIGELEPRLFSFNSPFGACPTCDGLGLKLEVDPELVIPNPELSLKEHAIAPWTPISSQYYPQLLQAVCRHYGIDMETPVKDLPKHQLDKVLYGSGDERIYFKYENDFGQVRENEIEFEGVLRNIERRYKETSSDYIREQMEQYMSQKPCPTCKGYRLKKEALAVLVNGRHIGTITELSVGDALEFFKNLTLSEKDMQIADLILREIVERLSFLDKVGLDYLTLSRAAGTLSGGEAQRIRLATQIGSRLSGVLYILDEPSIGLHQRDNDRLISALKNMRDLGNTLIVVEHDEDTMMAADYLIDIGPGAGIHGGRVISAGTPEEVMNDADSLTGRYLSGAQFIPMPPERRKPDGRFIEIKGASENNLKKANAKFPLGTFTAVTGVSGSGKSTLVNEILHKALAQKLHKAKAKPGSHKEIKGLDHLDKVIDIDQAPIGRTPRSNPATYTGVFDDIRDVFAQTNEAKVRGYKKGRFSFNVKGGRCEACRGDGIIKIEMHFLPDVYVPCEVCHGKRYNRETLEVTYKGKSISDVLDMTVEDALSFFENIPKIKRKLQTLADVGLGYVTLGQPATTLSGGEAQRVKLASELHKRSTGRTLYILDEPTTGLHVDDIARLLVVLQRLVDNGDTVLVIEHNLDIIKTADYIVDLGPEGGAGGGMIVASGTPEEVVEVKESYTGRYLKPVMERDRKRMKTLLAEKETAAT</sequence>
<dbReference type="FunFam" id="3.40.50.300:FF:000028">
    <property type="entry name" value="UvrABC system protein A"/>
    <property type="match status" value="1"/>
</dbReference>
<dbReference type="NCBIfam" id="TIGR00630">
    <property type="entry name" value="uvra"/>
    <property type="match status" value="1"/>
</dbReference>